<proteinExistence type="predicted"/>
<organism evidence="9 10">
    <name type="scientific">candidate division WOR-3 bacterium RBG_13_43_14</name>
    <dbReference type="NCBI Taxonomy" id="1802590"/>
    <lineage>
        <taxon>Bacteria</taxon>
        <taxon>Bacteria division WOR-3</taxon>
    </lineage>
</organism>
<dbReference type="InterPro" id="IPR045864">
    <property type="entry name" value="aa-tRNA-synth_II/BPL/LPL"/>
</dbReference>
<comment type="caution">
    <text evidence="9">The sequence shown here is derived from an EMBL/GenBank/DDBJ whole genome shotgun (WGS) entry which is preliminary data.</text>
</comment>
<gene>
    <name evidence="9" type="ORF">A2Y85_06750</name>
</gene>
<dbReference type="InterPro" id="IPR050664">
    <property type="entry name" value="Octanoyltrans_LipM/LipL"/>
</dbReference>
<evidence type="ECO:0000256" key="4">
    <source>
        <dbReference type="ARBA" id="ARBA00022598"/>
    </source>
</evidence>
<comment type="pathway">
    <text evidence="2">Protein modification; protein lipoylation via exogenous pathway; protein N(6)-(lipoyl)lysine from lipoate: step 1/2.</text>
</comment>
<evidence type="ECO:0000313" key="9">
    <source>
        <dbReference type="EMBL" id="OGC43923.1"/>
    </source>
</evidence>
<dbReference type="GO" id="GO:0009249">
    <property type="term" value="P:protein lipoylation"/>
    <property type="evidence" value="ECO:0007669"/>
    <property type="project" value="UniProtKB-ARBA"/>
</dbReference>
<feature type="domain" description="BPL/LPL catalytic" evidence="8">
    <location>
        <begin position="23"/>
        <end position="217"/>
    </location>
</feature>
<dbReference type="GO" id="GO:0005524">
    <property type="term" value="F:ATP binding"/>
    <property type="evidence" value="ECO:0007669"/>
    <property type="project" value="UniProtKB-KW"/>
</dbReference>
<dbReference type="PANTHER" id="PTHR43679:SF2">
    <property type="entry name" value="OCTANOYL-[GCVH]:PROTEIN N-OCTANOYLTRANSFERASE"/>
    <property type="match status" value="1"/>
</dbReference>
<dbReference type="GO" id="GO:0016979">
    <property type="term" value="F:lipoate-protein ligase activity"/>
    <property type="evidence" value="ECO:0007669"/>
    <property type="project" value="UniProtKB-EC"/>
</dbReference>
<evidence type="ECO:0000259" key="8">
    <source>
        <dbReference type="PROSITE" id="PS51733"/>
    </source>
</evidence>
<dbReference type="PANTHER" id="PTHR43679">
    <property type="entry name" value="OCTANOYLTRANSFERASE LIPM-RELATED"/>
    <property type="match status" value="1"/>
</dbReference>
<evidence type="ECO:0000256" key="1">
    <source>
        <dbReference type="ARBA" id="ARBA00005085"/>
    </source>
</evidence>
<comment type="pathway">
    <text evidence="1">Protein modification; protein lipoylation via exogenous pathway; protein N(6)-(lipoyl)lysine from lipoate: step 2/2.</text>
</comment>
<evidence type="ECO:0000256" key="3">
    <source>
        <dbReference type="ARBA" id="ARBA00012367"/>
    </source>
</evidence>
<dbReference type="Proteomes" id="UP000177025">
    <property type="component" value="Unassembled WGS sequence"/>
</dbReference>
<keyword evidence="6" id="KW-0067">ATP-binding</keyword>
<dbReference type="Pfam" id="PF10437">
    <property type="entry name" value="Lip_prot_lig_C"/>
    <property type="match status" value="1"/>
</dbReference>
<dbReference type="Gene3D" id="3.30.930.10">
    <property type="entry name" value="Bira Bifunctional Protein, Domain 2"/>
    <property type="match status" value="1"/>
</dbReference>
<dbReference type="Gene3D" id="3.30.390.50">
    <property type="entry name" value="CO dehydrogenase flavoprotein, C-terminal domain"/>
    <property type="match status" value="1"/>
</dbReference>
<dbReference type="UniPathway" id="UPA00537">
    <property type="reaction ID" value="UER00594"/>
</dbReference>
<dbReference type="CDD" id="cd16443">
    <property type="entry name" value="LplA"/>
    <property type="match status" value="1"/>
</dbReference>
<keyword evidence="4" id="KW-0436">Ligase</keyword>
<evidence type="ECO:0000256" key="2">
    <source>
        <dbReference type="ARBA" id="ARBA00005124"/>
    </source>
</evidence>
<evidence type="ECO:0000256" key="5">
    <source>
        <dbReference type="ARBA" id="ARBA00022741"/>
    </source>
</evidence>
<dbReference type="Pfam" id="PF21948">
    <property type="entry name" value="LplA-B_cat"/>
    <property type="match status" value="1"/>
</dbReference>
<dbReference type="PROSITE" id="PS51733">
    <property type="entry name" value="BPL_LPL_CATALYTIC"/>
    <property type="match status" value="1"/>
</dbReference>
<dbReference type="EMBL" id="MEUM01000002">
    <property type="protein sequence ID" value="OGC43923.1"/>
    <property type="molecule type" value="Genomic_DNA"/>
</dbReference>
<keyword evidence="5" id="KW-0547">Nucleotide-binding</keyword>
<dbReference type="SUPFAM" id="SSF82649">
    <property type="entry name" value="SufE/NifU"/>
    <property type="match status" value="1"/>
</dbReference>
<comment type="catalytic activity">
    <reaction evidence="7">
        <text>L-lysyl-[lipoyl-carrier protein] + (R)-lipoate + ATP = N(6)-[(R)-lipoyl]-L-lysyl-[lipoyl-carrier protein] + AMP + diphosphate + H(+)</text>
        <dbReference type="Rhea" id="RHEA:49288"/>
        <dbReference type="Rhea" id="RHEA-COMP:10500"/>
        <dbReference type="Rhea" id="RHEA-COMP:10502"/>
        <dbReference type="ChEBI" id="CHEBI:15378"/>
        <dbReference type="ChEBI" id="CHEBI:29969"/>
        <dbReference type="ChEBI" id="CHEBI:30616"/>
        <dbReference type="ChEBI" id="CHEBI:33019"/>
        <dbReference type="ChEBI" id="CHEBI:83088"/>
        <dbReference type="ChEBI" id="CHEBI:83099"/>
        <dbReference type="ChEBI" id="CHEBI:456215"/>
        <dbReference type="EC" id="6.3.1.20"/>
    </reaction>
</comment>
<dbReference type="InterPro" id="IPR019491">
    <property type="entry name" value="Lipoate_protein_ligase_C"/>
</dbReference>
<dbReference type="InterPro" id="IPR004143">
    <property type="entry name" value="BPL_LPL_catalytic"/>
</dbReference>
<sequence>MNLIKLDKLPGQDSMLIFHTLARIGFEGLVIVSPSVPLASAGYFQDVQKEIDLDYCKNAGISVMRREVGGGATYLDGNQIFYQMIWSRNNPIFPTNIKGIFEILSQPACETYGKFGIKTFFRAENDIVTDKGKKIAGEGGGDIGNSMVFVGGILLDFDYKTMSKVLKVPDEKFRDKIYKTMEENLTTMKRELGEIPPREEIKRVLIENFEKLTGRLEAITLDNMTLQKLRELEKEFMSHKFLFKKTPRIPEGVKIKEGIDILYGLYKSKGGLIRTAEEVKNKKILKDIVVSGDFNLFPKHGLHEIEKTLKNEDFSRDTIKQAIEQAYEKHKIESPGVEPEDITKTIVEAK</sequence>
<dbReference type="SUPFAM" id="SSF55681">
    <property type="entry name" value="Class II aaRS and biotin synthetases"/>
    <property type="match status" value="1"/>
</dbReference>
<reference evidence="9 10" key="1">
    <citation type="journal article" date="2016" name="Nat. Commun.">
        <title>Thousands of microbial genomes shed light on interconnected biogeochemical processes in an aquifer system.</title>
        <authorList>
            <person name="Anantharaman K."/>
            <person name="Brown C.T."/>
            <person name="Hug L.A."/>
            <person name="Sharon I."/>
            <person name="Castelle C.J."/>
            <person name="Probst A.J."/>
            <person name="Thomas B.C."/>
            <person name="Singh A."/>
            <person name="Wilkins M.J."/>
            <person name="Karaoz U."/>
            <person name="Brodie E.L."/>
            <person name="Williams K.H."/>
            <person name="Hubbard S.S."/>
            <person name="Banfield J.F."/>
        </authorList>
    </citation>
    <scope>NUCLEOTIDE SEQUENCE [LARGE SCALE GENOMIC DNA]</scope>
</reference>
<accession>A0A1F4UI75</accession>
<dbReference type="AlphaFoldDB" id="A0A1F4UI75"/>
<evidence type="ECO:0000313" key="10">
    <source>
        <dbReference type="Proteomes" id="UP000177025"/>
    </source>
</evidence>
<dbReference type="EC" id="6.3.1.20" evidence="3"/>
<name>A0A1F4UI75_UNCW3</name>
<evidence type="ECO:0000256" key="7">
    <source>
        <dbReference type="ARBA" id="ARBA00048037"/>
    </source>
</evidence>
<evidence type="ECO:0000256" key="6">
    <source>
        <dbReference type="ARBA" id="ARBA00022840"/>
    </source>
</evidence>
<protein>
    <recommendedName>
        <fullName evidence="3">lipoate--protein ligase</fullName>
        <ecNumber evidence="3">6.3.1.20</ecNumber>
    </recommendedName>
</protein>